<dbReference type="InterPro" id="IPR050194">
    <property type="entry name" value="Glycosyltransferase_grp1"/>
</dbReference>
<name>A0ABT7QPA5_9BACT</name>
<proteinExistence type="predicted"/>
<dbReference type="SUPFAM" id="SSF53756">
    <property type="entry name" value="UDP-Glycosyltransferase/glycogen phosphorylase"/>
    <property type="match status" value="1"/>
</dbReference>
<dbReference type="Proteomes" id="UP001169066">
    <property type="component" value="Unassembled WGS sequence"/>
</dbReference>
<evidence type="ECO:0000259" key="2">
    <source>
        <dbReference type="Pfam" id="PF13439"/>
    </source>
</evidence>
<dbReference type="EMBL" id="JAQIBC010000001">
    <property type="protein sequence ID" value="MDM5262930.1"/>
    <property type="molecule type" value="Genomic_DNA"/>
</dbReference>
<feature type="domain" description="Glycosyltransferase subfamily 4-like N-terminal" evidence="2">
    <location>
        <begin position="14"/>
        <end position="150"/>
    </location>
</feature>
<comment type="caution">
    <text evidence="3">The sequence shown here is derived from an EMBL/GenBank/DDBJ whole genome shotgun (WGS) entry which is preliminary data.</text>
</comment>
<organism evidence="3 4">
    <name type="scientific">Sulfurovum xiamenensis</name>
    <dbReference type="NCBI Taxonomy" id="3019066"/>
    <lineage>
        <taxon>Bacteria</taxon>
        <taxon>Pseudomonadati</taxon>
        <taxon>Campylobacterota</taxon>
        <taxon>Epsilonproteobacteria</taxon>
        <taxon>Campylobacterales</taxon>
        <taxon>Sulfurovaceae</taxon>
        <taxon>Sulfurovum</taxon>
    </lineage>
</organism>
<evidence type="ECO:0000259" key="1">
    <source>
        <dbReference type="Pfam" id="PF00534"/>
    </source>
</evidence>
<evidence type="ECO:0000313" key="3">
    <source>
        <dbReference type="EMBL" id="MDM5262930.1"/>
    </source>
</evidence>
<dbReference type="RefSeq" id="WP_289401084.1">
    <property type="nucleotide sequence ID" value="NZ_JAQIBC010000001.1"/>
</dbReference>
<evidence type="ECO:0000313" key="4">
    <source>
        <dbReference type="Proteomes" id="UP001169066"/>
    </source>
</evidence>
<dbReference type="Pfam" id="PF13439">
    <property type="entry name" value="Glyco_transf_4"/>
    <property type="match status" value="1"/>
</dbReference>
<dbReference type="Gene3D" id="3.40.50.2000">
    <property type="entry name" value="Glycogen Phosphorylase B"/>
    <property type="match status" value="2"/>
</dbReference>
<reference evidence="3" key="1">
    <citation type="submission" date="2023-01" db="EMBL/GenBank/DDBJ databases">
        <title>Sulfurovum sp. XTW-4 genome assembly.</title>
        <authorList>
            <person name="Wang J."/>
        </authorList>
    </citation>
    <scope>NUCLEOTIDE SEQUENCE</scope>
    <source>
        <strain evidence="3">XTW-4</strain>
    </source>
</reference>
<feature type="domain" description="Glycosyl transferase family 1" evidence="1">
    <location>
        <begin position="177"/>
        <end position="339"/>
    </location>
</feature>
<dbReference type="PANTHER" id="PTHR45947">
    <property type="entry name" value="SULFOQUINOVOSYL TRANSFERASE SQD2"/>
    <property type="match status" value="1"/>
</dbReference>
<gene>
    <name evidence="3" type="ORF">PF327_01835</name>
</gene>
<dbReference type="CDD" id="cd03801">
    <property type="entry name" value="GT4_PimA-like"/>
    <property type="match status" value="1"/>
</dbReference>
<accession>A0ABT7QPA5</accession>
<dbReference type="InterPro" id="IPR001296">
    <property type="entry name" value="Glyco_trans_1"/>
</dbReference>
<keyword evidence="4" id="KW-1185">Reference proteome</keyword>
<dbReference type="InterPro" id="IPR028098">
    <property type="entry name" value="Glyco_trans_4-like_N"/>
</dbReference>
<protein>
    <submittedName>
        <fullName evidence="3">Glycosyltransferase family 4 protein</fullName>
    </submittedName>
</protein>
<dbReference type="PANTHER" id="PTHR45947:SF3">
    <property type="entry name" value="SULFOQUINOVOSYL TRANSFERASE SQD2"/>
    <property type="match status" value="1"/>
</dbReference>
<dbReference type="Pfam" id="PF00534">
    <property type="entry name" value="Glycos_transf_1"/>
    <property type="match status" value="1"/>
</dbReference>
<sequence>MKILMVSLDYPPTVGGITAHVYELSQALKNIGCDVTVATKFLDKDQKAFETVDGIDIYRFDLKYIGFTYGYQINKFLKKLVKENHFDIIHIHGMRPLEFYNIKDIPLVYTNHTSGYLKRIKKGGYRIPLLKRLFSKPKLFLAPSEELLEVPFSFEAKKVFISNGVISSKFTRNEEIRKKLRTELSIKDDEKLAIMTRRMVWKNGINYLALATKYIKNDKLKLLFIGDGEQFQEVKNILEENFKDRFILLGSKKHHEIIDYYSASDLSILPSLMEATSISGLEAMAASLPLVGTKVGGIPVLIKDGINGYLCEPANPKDLAEKIDKILEEDLIKMGKNSKKFVEEKFDWIQIANKTLNEYKELLK</sequence>